<dbReference type="InterPro" id="IPR009010">
    <property type="entry name" value="Asp_de-COase-like_dom_sf"/>
</dbReference>
<dbReference type="Gene3D" id="3.40.228.10">
    <property type="entry name" value="Dimethylsulfoxide Reductase, domain 2"/>
    <property type="match status" value="1"/>
</dbReference>
<dbReference type="InterPro" id="IPR006657">
    <property type="entry name" value="MoPterin_dinucl-bd_dom"/>
</dbReference>
<dbReference type="Pfam" id="PF18465">
    <property type="entry name" value="Rieske_3"/>
    <property type="match status" value="1"/>
</dbReference>
<keyword evidence="7" id="KW-0560">Oxidoreductase</keyword>
<feature type="domain" description="Arsenite oxidase subunit AioA/Iodate reductase subunit IdrA 3Fe-4S cluster" evidence="6">
    <location>
        <begin position="20"/>
        <end position="113"/>
    </location>
</feature>
<proteinExistence type="predicted"/>
<reference evidence="7 8" key="1">
    <citation type="submission" date="2023-06" db="EMBL/GenBank/DDBJ databases">
        <title>Pelomonas sp. APW6 16S ribosomal RNA gene genome sequencing and assembly.</title>
        <authorList>
            <person name="Woo H."/>
        </authorList>
    </citation>
    <scope>NUCLEOTIDE SEQUENCE [LARGE SCALE GENOMIC DNA]</scope>
    <source>
        <strain evidence="7 8">APW6</strain>
    </source>
</reference>
<name>A0ABT7LPH8_9BURK</name>
<feature type="domain" description="Molybdopterin dinucleotide-binding" evidence="5">
    <location>
        <begin position="695"/>
        <end position="796"/>
    </location>
</feature>
<dbReference type="InterPro" id="IPR050123">
    <property type="entry name" value="Prok_molybdopt-oxidoreductase"/>
</dbReference>
<dbReference type="Pfam" id="PF01568">
    <property type="entry name" value="Molydop_binding"/>
    <property type="match status" value="1"/>
</dbReference>
<protein>
    <submittedName>
        <fullName evidence="7">Arsenate reductase (Azurin) large subunit</fullName>
        <ecNumber evidence="7">1.20.9.1</ecNumber>
    </submittedName>
</protein>
<keyword evidence="8" id="KW-1185">Reference proteome</keyword>
<organism evidence="7 8">
    <name type="scientific">Roseateles subflavus</name>
    <dbReference type="NCBI Taxonomy" id="3053353"/>
    <lineage>
        <taxon>Bacteria</taxon>
        <taxon>Pseudomonadati</taxon>
        <taxon>Pseudomonadota</taxon>
        <taxon>Betaproteobacteria</taxon>
        <taxon>Burkholderiales</taxon>
        <taxon>Sphaerotilaceae</taxon>
        <taxon>Roseateles</taxon>
    </lineage>
</organism>
<evidence type="ECO:0000313" key="8">
    <source>
        <dbReference type="Proteomes" id="UP001238603"/>
    </source>
</evidence>
<dbReference type="Pfam" id="PF00384">
    <property type="entry name" value="Molybdopterin"/>
    <property type="match status" value="1"/>
</dbReference>
<evidence type="ECO:0000256" key="2">
    <source>
        <dbReference type="ARBA" id="ARBA00023004"/>
    </source>
</evidence>
<dbReference type="EMBL" id="JASVDS010000011">
    <property type="protein sequence ID" value="MDL5034679.1"/>
    <property type="molecule type" value="Genomic_DNA"/>
</dbReference>
<dbReference type="NCBIfam" id="TIGR02693">
    <property type="entry name" value="arsenite_ox_L"/>
    <property type="match status" value="1"/>
</dbReference>
<keyword evidence="2" id="KW-0408">Iron</keyword>
<feature type="domain" description="Molybdopterin oxidoreductase" evidence="4">
    <location>
        <begin position="118"/>
        <end position="571"/>
    </location>
</feature>
<evidence type="ECO:0000259" key="4">
    <source>
        <dbReference type="Pfam" id="PF00384"/>
    </source>
</evidence>
<keyword evidence="1" id="KW-0479">Metal-binding</keyword>
<dbReference type="GO" id="GO:0050611">
    <property type="term" value="F:arsenate reductase (azurin) activity"/>
    <property type="evidence" value="ECO:0007669"/>
    <property type="project" value="UniProtKB-EC"/>
</dbReference>
<dbReference type="RefSeq" id="WP_285984754.1">
    <property type="nucleotide sequence ID" value="NZ_JASVDS010000011.1"/>
</dbReference>
<evidence type="ECO:0000259" key="5">
    <source>
        <dbReference type="Pfam" id="PF01568"/>
    </source>
</evidence>
<dbReference type="Gene3D" id="3.40.50.740">
    <property type="match status" value="1"/>
</dbReference>
<dbReference type="PANTHER" id="PTHR43105">
    <property type="entry name" value="RESPIRATORY NITRATE REDUCTASE"/>
    <property type="match status" value="1"/>
</dbReference>
<keyword evidence="3" id="KW-0411">Iron-sulfur</keyword>
<gene>
    <name evidence="7" type="ORF">QRD43_22440</name>
</gene>
<dbReference type="EC" id="1.20.9.1" evidence="7"/>
<comment type="caution">
    <text evidence="7">The sequence shown here is derived from an EMBL/GenBank/DDBJ whole genome shotgun (WGS) entry which is preliminary data.</text>
</comment>
<dbReference type="InterPro" id="IPR014066">
    <property type="entry name" value="AioA/IdrA_lsu"/>
</dbReference>
<evidence type="ECO:0000259" key="6">
    <source>
        <dbReference type="Pfam" id="PF18465"/>
    </source>
</evidence>
<dbReference type="SUPFAM" id="SSF50692">
    <property type="entry name" value="ADC-like"/>
    <property type="match status" value="1"/>
</dbReference>
<dbReference type="InterPro" id="IPR041632">
    <property type="entry name" value="AioA/IdrA_3Fe-4S"/>
</dbReference>
<evidence type="ECO:0000256" key="3">
    <source>
        <dbReference type="ARBA" id="ARBA00023014"/>
    </source>
</evidence>
<dbReference type="Gene3D" id="3.30.200.200">
    <property type="match status" value="1"/>
</dbReference>
<accession>A0ABT7LPH8</accession>
<dbReference type="Gene3D" id="2.40.40.20">
    <property type="match status" value="1"/>
</dbReference>
<evidence type="ECO:0000256" key="1">
    <source>
        <dbReference type="ARBA" id="ARBA00022723"/>
    </source>
</evidence>
<dbReference type="Proteomes" id="UP001238603">
    <property type="component" value="Unassembled WGS sequence"/>
</dbReference>
<dbReference type="InterPro" id="IPR006656">
    <property type="entry name" value="Mopterin_OxRdtase"/>
</dbReference>
<sequence length="823" mass="91083">MKHLTTTLPPVGAQRTQMTCHFCIVGCGYHVYKWDEGRKGGPAPQENALGLDFRQGLPALSASISDTMAQVIVDPRGKRSHVLIVPDRGCVVNAGLSSHRGAKMGQYTYSPEGLTRDRLKHPRLQRHGRWMDLDWEQALELYARFTQRVLDEVGPDGLFFDCFDHGGAGGGFENTWGTGKLMFSALRTPMVRIHNRPAYNSECHATRDMGIAELNNSYEDAQLADCLFAIGCNPYETQTNYFLNHWIPNLNGSTAGKRAARFPGESCPPTRVIIVDPRRTKTVAVAEQVAGKDRVLHLDIRPGTDTALFNTLLTYVVDQGWHDTAFIARATKGFDQAMVAARMPLAEGARITGIPEAKLVQAAEWAYRPKAGLARPRTFHAYEKGIIWGNDNYRIQSALVNLALATHNVGRRGTGVCRMGGHQEGYTRPPYPGDRQIYVDQELLHGKGLIYTVWGTNPFQSTLNAQAHRAALVRRSRIVSEALDAARGASIKELADIAFDACRTRGGLFLVSINLYADPLSEAAHLMLPAAQPGEMNLTSMNGERRLRLTERFMDPPGEALPDCLIAARIARTLQALYRESGRHELAARFAGFDWVTEEDAFNDGFRRAGTPGAPPIDSQGGETGHLATYHRLRLAGNNGVQLPIQRAEGDKLIGTEMLYEDERFSTADGRATFLTAAWNGWPDMVTAQQSKHRFWINNGRTNEVWQTGYHDQHQPSWDERMPAALLEMSPADASSLGLQGGDIAEVFNDHGSTFALVRLEPTAKPGQTFMTFGQKRGTAGDVVTPWVDRHVVPYYKGTWASIRRAAGIRAWRELSSPKSRIA</sequence>
<dbReference type="PANTHER" id="PTHR43105:SF10">
    <property type="entry name" value="NADH-QUINONE OXIDOREDUCTASE SUBUNIT G"/>
    <property type="match status" value="1"/>
</dbReference>
<dbReference type="SUPFAM" id="SSF53706">
    <property type="entry name" value="Formate dehydrogenase/DMSO reductase, domains 1-3"/>
    <property type="match status" value="1"/>
</dbReference>
<evidence type="ECO:0000313" key="7">
    <source>
        <dbReference type="EMBL" id="MDL5034679.1"/>
    </source>
</evidence>